<organism evidence="2 3">
    <name type="scientific">Trichuris muris</name>
    <name type="common">Mouse whipworm</name>
    <dbReference type="NCBI Taxonomy" id="70415"/>
    <lineage>
        <taxon>Eukaryota</taxon>
        <taxon>Metazoa</taxon>
        <taxon>Ecdysozoa</taxon>
        <taxon>Nematoda</taxon>
        <taxon>Enoplea</taxon>
        <taxon>Dorylaimia</taxon>
        <taxon>Trichinellida</taxon>
        <taxon>Trichuridae</taxon>
        <taxon>Trichuris</taxon>
    </lineage>
</organism>
<evidence type="ECO:0000256" key="1">
    <source>
        <dbReference type="SAM" id="MobiDB-lite"/>
    </source>
</evidence>
<reference evidence="3" key="1">
    <citation type="submission" date="2019-12" db="UniProtKB">
        <authorList>
            <consortium name="WormBaseParasite"/>
        </authorList>
    </citation>
    <scope>IDENTIFICATION</scope>
</reference>
<accession>A0A5S6QB88</accession>
<feature type="compositionally biased region" description="Basic and acidic residues" evidence="1">
    <location>
        <begin position="11"/>
        <end position="20"/>
    </location>
</feature>
<feature type="region of interest" description="Disordered" evidence="1">
    <location>
        <begin position="1"/>
        <end position="20"/>
    </location>
</feature>
<dbReference type="WBParaSite" id="TMUE_1000004474.1">
    <property type="protein sequence ID" value="TMUE_1000004474.1"/>
    <property type="gene ID" value="WBGene00298968"/>
</dbReference>
<protein>
    <submittedName>
        <fullName evidence="3">Uncharacterized protein</fullName>
    </submittedName>
</protein>
<sequence length="137" mass="15353">MDVGLEGKIGSADEKTDRANESSARKIYSGAFIMPDGPCQHMFNNNLTVETAVSAVTTIVNRTFISPIITNLWCDRRCGLITLRTENWLRLHGNRGLRLSRISRVGKHVSREAKAAARYMPSTSWMTNCLCLKSTEY</sequence>
<evidence type="ECO:0000313" key="3">
    <source>
        <dbReference type="WBParaSite" id="TMUE_1000004474.1"/>
    </source>
</evidence>
<name>A0A5S6QB88_TRIMR</name>
<proteinExistence type="predicted"/>
<keyword evidence="2" id="KW-1185">Reference proteome</keyword>
<dbReference type="AlphaFoldDB" id="A0A5S6QB88"/>
<dbReference type="Proteomes" id="UP000046395">
    <property type="component" value="Unassembled WGS sequence"/>
</dbReference>
<evidence type="ECO:0000313" key="2">
    <source>
        <dbReference type="Proteomes" id="UP000046395"/>
    </source>
</evidence>